<sequence length="102" mass="11589">MRSLRVTAKYMREGEEVIIVTRGQTAKSLLALVEAYPKGVTAQEVSSWALRFAAYCHDLIHKHGLSIRTDREQHEGGWHGRHVLETPVEITEVVRPERKEAA</sequence>
<protein>
    <recommendedName>
        <fullName evidence="1">Winged helix domain-containing protein</fullName>
    </recommendedName>
</protein>
<organism evidence="2 3">
    <name type="scientific">Sneathiella marina</name>
    <dbReference type="NCBI Taxonomy" id="2950108"/>
    <lineage>
        <taxon>Bacteria</taxon>
        <taxon>Pseudomonadati</taxon>
        <taxon>Pseudomonadota</taxon>
        <taxon>Alphaproteobacteria</taxon>
        <taxon>Sneathiellales</taxon>
        <taxon>Sneathiellaceae</taxon>
        <taxon>Sneathiella</taxon>
    </lineage>
</organism>
<evidence type="ECO:0000313" key="3">
    <source>
        <dbReference type="Proteomes" id="UP001056291"/>
    </source>
</evidence>
<feature type="domain" description="Winged helix" evidence="1">
    <location>
        <begin position="19"/>
        <end position="93"/>
    </location>
</feature>
<dbReference type="Proteomes" id="UP001056291">
    <property type="component" value="Chromosome"/>
</dbReference>
<reference evidence="2" key="1">
    <citation type="submission" date="2022-06" db="EMBL/GenBank/DDBJ databases">
        <title>Sneathiella actinostolidae sp. nov., isolated from a sea anemonein the Western Pacific Ocean.</title>
        <authorList>
            <person name="Wei M.J."/>
        </authorList>
    </citation>
    <scope>NUCLEOTIDE SEQUENCE</scope>
    <source>
        <strain evidence="2">PHK-P5</strain>
    </source>
</reference>
<evidence type="ECO:0000259" key="1">
    <source>
        <dbReference type="Pfam" id="PF22324"/>
    </source>
</evidence>
<keyword evidence="3" id="KW-1185">Reference proteome</keyword>
<evidence type="ECO:0000313" key="2">
    <source>
        <dbReference type="EMBL" id="USG61481.1"/>
    </source>
</evidence>
<accession>A0ABY4WA07</accession>
<name>A0ABY4WA07_9PROT</name>
<gene>
    <name evidence="2" type="ORF">NBZ79_00635</name>
</gene>
<dbReference type="RefSeq" id="WP_251934533.1">
    <property type="nucleotide sequence ID" value="NZ_CP098747.1"/>
</dbReference>
<proteinExistence type="predicted"/>
<dbReference type="InterPro" id="IPR054382">
    <property type="entry name" value="wHTH_alphaproteobact"/>
</dbReference>
<dbReference type="Pfam" id="PF22324">
    <property type="entry name" value="HTH_91"/>
    <property type="match status" value="1"/>
</dbReference>
<dbReference type="EMBL" id="CP098747">
    <property type="protein sequence ID" value="USG61481.1"/>
    <property type="molecule type" value="Genomic_DNA"/>
</dbReference>